<feature type="domain" description="CIDE-N" evidence="3">
    <location>
        <begin position="7"/>
        <end position="84"/>
    </location>
</feature>
<keyword evidence="1 2" id="KW-0053">Apoptosis</keyword>
<dbReference type="EMBL" id="JARQWQ010000048">
    <property type="protein sequence ID" value="KAK2557754.1"/>
    <property type="molecule type" value="Genomic_DNA"/>
</dbReference>
<protein>
    <submittedName>
        <fullName evidence="4">DNAation factor subunit alpha</fullName>
    </submittedName>
</protein>
<dbReference type="InterPro" id="IPR003508">
    <property type="entry name" value="CIDE-N_dom"/>
</dbReference>
<dbReference type="SMART" id="SM00266">
    <property type="entry name" value="CAD"/>
    <property type="match status" value="1"/>
</dbReference>
<dbReference type="InterPro" id="IPR027296">
    <property type="entry name" value="DFF-C"/>
</dbReference>
<evidence type="ECO:0000313" key="5">
    <source>
        <dbReference type="Proteomes" id="UP001249851"/>
    </source>
</evidence>
<dbReference type="Pfam" id="PF02017">
    <property type="entry name" value="CIDE-N"/>
    <property type="match status" value="1"/>
</dbReference>
<dbReference type="AlphaFoldDB" id="A0AAD9QAR4"/>
<dbReference type="SUPFAM" id="SSF81783">
    <property type="entry name" value="C-terminal domain of DFF45/ICAD (DFF-C domain)"/>
    <property type="match status" value="1"/>
</dbReference>
<comment type="caution">
    <text evidence="4">The sequence shown here is derived from an EMBL/GenBank/DDBJ whole genome shotgun (WGS) entry which is preliminary data.</text>
</comment>
<name>A0AAD9QAR4_ACRCE</name>
<dbReference type="CDD" id="cd01615">
    <property type="entry name" value="CIDE_N"/>
    <property type="match status" value="1"/>
</dbReference>
<evidence type="ECO:0000313" key="4">
    <source>
        <dbReference type="EMBL" id="KAK2557754.1"/>
    </source>
</evidence>
<reference evidence="4" key="2">
    <citation type="journal article" date="2023" name="Science">
        <title>Genomic signatures of disease resistance in endangered staghorn corals.</title>
        <authorList>
            <person name="Vollmer S.V."/>
            <person name="Selwyn J.D."/>
            <person name="Despard B.A."/>
            <person name="Roesel C.L."/>
        </authorList>
    </citation>
    <scope>NUCLEOTIDE SEQUENCE</scope>
    <source>
        <strain evidence="4">K2</strain>
    </source>
</reference>
<organism evidence="4 5">
    <name type="scientific">Acropora cervicornis</name>
    <name type="common">Staghorn coral</name>
    <dbReference type="NCBI Taxonomy" id="6130"/>
    <lineage>
        <taxon>Eukaryota</taxon>
        <taxon>Metazoa</taxon>
        <taxon>Cnidaria</taxon>
        <taxon>Anthozoa</taxon>
        <taxon>Hexacorallia</taxon>
        <taxon>Scleractinia</taxon>
        <taxon>Astrocoeniina</taxon>
        <taxon>Acroporidae</taxon>
        <taxon>Acropora</taxon>
    </lineage>
</organism>
<dbReference type="Gene3D" id="3.10.20.10">
    <property type="match status" value="1"/>
</dbReference>
<dbReference type="SUPFAM" id="SSF54277">
    <property type="entry name" value="CAD &amp; PB1 domains"/>
    <property type="match status" value="1"/>
</dbReference>
<dbReference type="InterPro" id="IPR015121">
    <property type="entry name" value="DNA_fragmentation_mid_dom"/>
</dbReference>
<sequence>MADPASTRRPYKACNSERTKTTGIVVASLEELKEKASFKLAIEPENCRVFIEQDGTEVDDNEYFGFLDDQTKFMIVADGEEWTLGSQNATLHSQGSYGIFNASLERNESVEIDGTDAGKTVDSISPDLLLRIKNDPAFFISFSDESLQDVINFDGGEFAIALGESAAEAEHKQEACQHELDRRTEFREATQLLKLLEKAQKSEITVGNKRQRTAPEQ</sequence>
<dbReference type="GO" id="GO:0042981">
    <property type="term" value="P:regulation of apoptotic process"/>
    <property type="evidence" value="ECO:0007669"/>
    <property type="project" value="TreeGrafter"/>
</dbReference>
<evidence type="ECO:0000256" key="1">
    <source>
        <dbReference type="ARBA" id="ARBA00022703"/>
    </source>
</evidence>
<accession>A0AAD9QAR4</accession>
<proteinExistence type="predicted"/>
<dbReference type="GO" id="GO:0006915">
    <property type="term" value="P:apoptotic process"/>
    <property type="evidence" value="ECO:0007669"/>
    <property type="project" value="UniProtKB-UniRule"/>
</dbReference>
<evidence type="ECO:0000259" key="3">
    <source>
        <dbReference type="PROSITE" id="PS51135"/>
    </source>
</evidence>
<dbReference type="Pfam" id="PF09033">
    <property type="entry name" value="DFF-C"/>
    <property type="match status" value="1"/>
</dbReference>
<dbReference type="PROSITE" id="PS51135">
    <property type="entry name" value="CIDE_N"/>
    <property type="match status" value="1"/>
</dbReference>
<reference evidence="4" key="1">
    <citation type="journal article" date="2023" name="G3 (Bethesda)">
        <title>Whole genome assembly and annotation of the endangered Caribbean coral Acropora cervicornis.</title>
        <authorList>
            <person name="Selwyn J.D."/>
            <person name="Vollmer S.V."/>
        </authorList>
    </citation>
    <scope>NUCLEOTIDE SEQUENCE</scope>
    <source>
        <strain evidence="4">K2</strain>
    </source>
</reference>
<gene>
    <name evidence="4" type="ORF">P5673_020119</name>
</gene>
<keyword evidence="5" id="KW-1185">Reference proteome</keyword>
<dbReference type="PANTHER" id="PTHR12306:SF15">
    <property type="entry name" value="DNAATION FACTOR-RELATED PROTEIN 1, ISOFORM B-RELATED"/>
    <property type="match status" value="1"/>
</dbReference>
<dbReference type="PANTHER" id="PTHR12306">
    <property type="entry name" value="CELL DEATH ACTIVATOR CIDE"/>
    <property type="match status" value="1"/>
</dbReference>
<dbReference type="Gene3D" id="1.10.1490.10">
    <property type="entry name" value="C-terminal domain of DFF45/ICAD (DFF-C domain)"/>
    <property type="match status" value="1"/>
</dbReference>
<evidence type="ECO:0000256" key="2">
    <source>
        <dbReference type="PROSITE-ProRule" id="PRU00447"/>
    </source>
</evidence>
<dbReference type="Proteomes" id="UP001249851">
    <property type="component" value="Unassembled WGS sequence"/>
</dbReference>